<feature type="transmembrane region" description="Helical" evidence="5">
    <location>
        <begin position="92"/>
        <end position="117"/>
    </location>
</feature>
<protein>
    <submittedName>
        <fullName evidence="8">Drug efflux system protein MdtG</fullName>
    </submittedName>
    <submittedName>
        <fullName evidence="7">MFS transporter</fullName>
    </submittedName>
</protein>
<feature type="transmembrane region" description="Helical" evidence="5">
    <location>
        <begin position="298"/>
        <end position="320"/>
    </location>
</feature>
<keyword evidence="4 5" id="KW-0472">Membrane</keyword>
<dbReference type="Proteomes" id="UP000677180">
    <property type="component" value="Chromosome"/>
</dbReference>
<feature type="transmembrane region" description="Helical" evidence="5">
    <location>
        <begin position="159"/>
        <end position="177"/>
    </location>
</feature>
<evidence type="ECO:0000313" key="7">
    <source>
        <dbReference type="EMBL" id="QUC10274.1"/>
    </source>
</evidence>
<dbReference type="GO" id="GO:0005886">
    <property type="term" value="C:plasma membrane"/>
    <property type="evidence" value="ECO:0007669"/>
    <property type="project" value="UniProtKB-SubCell"/>
</dbReference>
<comment type="subcellular location">
    <subcellularLocation>
        <location evidence="1">Cell membrane</location>
        <topology evidence="1">Multi-pass membrane protein</topology>
    </subcellularLocation>
</comment>
<reference evidence="7" key="2">
    <citation type="submission" date="2021-03" db="EMBL/GenBank/DDBJ databases">
        <title>Human Oral Microbial Genomes.</title>
        <authorList>
            <person name="Johnston C.D."/>
            <person name="Chen T."/>
            <person name="Dewhirst F.E."/>
        </authorList>
    </citation>
    <scope>NUCLEOTIDE SEQUENCE</scope>
    <source>
        <strain evidence="7">F0714</strain>
    </source>
</reference>
<dbReference type="Pfam" id="PF07690">
    <property type="entry name" value="MFS_1"/>
    <property type="match status" value="1"/>
</dbReference>
<dbReference type="GeneID" id="64406444"/>
<feature type="transmembrane region" description="Helical" evidence="5">
    <location>
        <begin position="51"/>
        <end position="71"/>
    </location>
</feature>
<feature type="transmembrane region" description="Helical" evidence="5">
    <location>
        <begin position="359"/>
        <end position="378"/>
    </location>
</feature>
<dbReference type="CDD" id="cd17325">
    <property type="entry name" value="MFS_MdtG_SLC18_like"/>
    <property type="match status" value="1"/>
</dbReference>
<keyword evidence="2 5" id="KW-0812">Transmembrane</keyword>
<feature type="transmembrane region" description="Helical" evidence="5">
    <location>
        <begin position="332"/>
        <end position="352"/>
    </location>
</feature>
<proteinExistence type="predicted"/>
<dbReference type="AlphaFoldDB" id="A0A448MWZ4"/>
<dbReference type="Proteomes" id="UP000273044">
    <property type="component" value="Chromosome"/>
</dbReference>
<dbReference type="PANTHER" id="PTHR23518:SF2">
    <property type="entry name" value="MAJOR FACILITATOR SUPERFAMILY TRANSPORTER"/>
    <property type="match status" value="1"/>
</dbReference>
<dbReference type="InterPro" id="IPR036259">
    <property type="entry name" value="MFS_trans_sf"/>
</dbReference>
<sequence>MTRRIMHPELRRRRCRARWIGWSVVVAVTVATSAAAILVDGNWEWASPGNRPWLVLGVLLIVGMTVTLTTWNTRRCIRAPRHAVRNRNGSGGPLGVVVAEGFLSRLAFGMISFSLPLYAHRLGMSIENIGVLLATNTAVAILLKPMMGAVIDRIGVRTAYIVAVGLRTVVVFSLVFAQTPLHLFLVRGLHGVAISLRDPSSSTILAALGGKKAVAQRFSWYQTVKTVAGSAGGFSAGILLTALAGDHAFVFAVSAILSGLPMLLVLIGLRGPQVTGLSRKPEKKTPVPVELRRLIRPYALLGAAMNGTAYLMANLLPLLSVSYMGLSEAAASSLYVFSTAMSFSGPLWGWLADRVSLKLVLGVRAIGNVFSSLVWLLFPSYAGLVIGKVADDAGKAAFRPAWGAVMAKVAALDPVRRTRTLAIMSTAEDAGEFGAPILAGVIWTTFGLPAVLVVRLCAGTATEIYSWWLASHMKIDDDHSVQESDTETPIEPRRSA</sequence>
<keyword evidence="9" id="KW-1185">Reference proteome</keyword>
<feature type="transmembrane region" description="Helical" evidence="5">
    <location>
        <begin position="248"/>
        <end position="269"/>
    </location>
</feature>
<evidence type="ECO:0000256" key="1">
    <source>
        <dbReference type="ARBA" id="ARBA00004651"/>
    </source>
</evidence>
<reference evidence="8 9" key="1">
    <citation type="submission" date="2018-12" db="EMBL/GenBank/DDBJ databases">
        <authorList>
            <consortium name="Pathogen Informatics"/>
        </authorList>
    </citation>
    <scope>NUCLEOTIDE SEQUENCE [LARGE SCALE GENOMIC DNA]</scope>
    <source>
        <strain evidence="8 9">NCTC12967</strain>
    </source>
</reference>
<keyword evidence="3 5" id="KW-1133">Transmembrane helix</keyword>
<dbReference type="PROSITE" id="PS50850">
    <property type="entry name" value="MFS"/>
    <property type="match status" value="1"/>
</dbReference>
<dbReference type="PANTHER" id="PTHR23518">
    <property type="entry name" value="C-METHYLTRANSFERASE"/>
    <property type="match status" value="1"/>
</dbReference>
<organism evidence="8 9">
    <name type="scientific">Arachnia propionica</name>
    <dbReference type="NCBI Taxonomy" id="1750"/>
    <lineage>
        <taxon>Bacteria</taxon>
        <taxon>Bacillati</taxon>
        <taxon>Actinomycetota</taxon>
        <taxon>Actinomycetes</taxon>
        <taxon>Propionibacteriales</taxon>
        <taxon>Propionibacteriaceae</taxon>
        <taxon>Arachnia</taxon>
    </lineage>
</organism>
<gene>
    <name evidence="7" type="ORF">J5A53_10750</name>
    <name evidence="8" type="ORF">NCTC12967_00963</name>
</gene>
<dbReference type="Gene3D" id="1.20.1250.20">
    <property type="entry name" value="MFS general substrate transporter like domains"/>
    <property type="match status" value="1"/>
</dbReference>
<feature type="transmembrane region" description="Helical" evidence="5">
    <location>
        <begin position="129"/>
        <end position="147"/>
    </location>
</feature>
<feature type="transmembrane region" description="Helical" evidence="5">
    <location>
        <begin position="433"/>
        <end position="458"/>
    </location>
</feature>
<dbReference type="EMBL" id="LR134406">
    <property type="protein sequence ID" value="VEH69687.1"/>
    <property type="molecule type" value="Genomic_DNA"/>
</dbReference>
<dbReference type="GO" id="GO:0022857">
    <property type="term" value="F:transmembrane transporter activity"/>
    <property type="evidence" value="ECO:0007669"/>
    <property type="project" value="InterPro"/>
</dbReference>
<evidence type="ECO:0000256" key="5">
    <source>
        <dbReference type="SAM" id="Phobius"/>
    </source>
</evidence>
<evidence type="ECO:0000256" key="2">
    <source>
        <dbReference type="ARBA" id="ARBA00022692"/>
    </source>
</evidence>
<accession>A0A448MWZ4</accession>
<dbReference type="SUPFAM" id="SSF103473">
    <property type="entry name" value="MFS general substrate transporter"/>
    <property type="match status" value="1"/>
</dbReference>
<evidence type="ECO:0000313" key="8">
    <source>
        <dbReference type="EMBL" id="VEH69687.1"/>
    </source>
</evidence>
<evidence type="ECO:0000259" key="6">
    <source>
        <dbReference type="PROSITE" id="PS50850"/>
    </source>
</evidence>
<evidence type="ECO:0000256" key="3">
    <source>
        <dbReference type="ARBA" id="ARBA00022989"/>
    </source>
</evidence>
<evidence type="ECO:0000256" key="4">
    <source>
        <dbReference type="ARBA" id="ARBA00023136"/>
    </source>
</evidence>
<dbReference type="InterPro" id="IPR020846">
    <property type="entry name" value="MFS_dom"/>
</dbReference>
<feature type="transmembrane region" description="Helical" evidence="5">
    <location>
        <begin position="20"/>
        <end position="39"/>
    </location>
</feature>
<feature type="domain" description="Major facilitator superfamily (MFS) profile" evidence="6">
    <location>
        <begin position="93"/>
        <end position="474"/>
    </location>
</feature>
<name>A0A448MWZ4_9ACTN</name>
<dbReference type="RefSeq" id="WP_014846082.1">
    <property type="nucleotide sequence ID" value="NZ_CAJZDL010000004.1"/>
</dbReference>
<dbReference type="InterPro" id="IPR011701">
    <property type="entry name" value="MFS"/>
</dbReference>
<dbReference type="EMBL" id="CP072385">
    <property type="protein sequence ID" value="QUC10274.1"/>
    <property type="molecule type" value="Genomic_DNA"/>
</dbReference>
<evidence type="ECO:0000313" key="9">
    <source>
        <dbReference type="Proteomes" id="UP000273044"/>
    </source>
</evidence>